<sequence>MNSHIPMALILISISLALILNLDCVHAQNISSTSLNGVWVWSTEMDNVSFSYLKSRDITNIFLFQRAFEDPTLQNSTKEFINKAKNENIRVHAWIMCLRQNNTWIDPVKHPEIKDVLVQKATKYIKEYNVDGIHLDYIRYPGNAPKNGTDIIADIVKYVYESVKKIKPNALVSAAVMPEMWANYIYGQDYTNMSRYLDFIVPMAYKGNYNETTEWIGKVTRYVVEHSLKPVVTGILAYRSDKNPVKLPASELVQDIRAALENGASGFAIFRYSMIDPDFFAPYLYNITIKNLGNSFVKISYYVSIYTDSVKGNKVFYKEYSLVLDPGEEITLNLGKYPNTYAVSTTLIFTNFMRYHKLLKLQLKYCIEGCNPQIVEICKYIAPKSVFKHVTRFTNKDKTVDIW</sequence>
<dbReference type="GO" id="GO:0016787">
    <property type="term" value="F:hydrolase activity"/>
    <property type="evidence" value="ECO:0007669"/>
    <property type="project" value="UniProtKB-KW"/>
</dbReference>
<dbReference type="Proteomes" id="UP000002315">
    <property type="component" value="Chromosome"/>
</dbReference>
<feature type="domain" description="GH18" evidence="1">
    <location>
        <begin position="69"/>
        <end position="210"/>
    </location>
</feature>
<dbReference type="KEGG" id="mfv:Mfer_1061"/>
<reference evidence="2 3" key="1">
    <citation type="journal article" date="2010" name="Stand. Genomic Sci.">
        <title>Complete genome sequence of Methanothermus fervidus type strain (V24S).</title>
        <authorList>
            <person name="Anderson I."/>
            <person name="Djao O.D."/>
            <person name="Misra M."/>
            <person name="Chertkov O."/>
            <person name="Nolan M."/>
            <person name="Lucas S."/>
            <person name="Lapidus A."/>
            <person name="Del Rio T.G."/>
            <person name="Tice H."/>
            <person name="Cheng J.F."/>
            <person name="Tapia R."/>
            <person name="Han C."/>
            <person name="Goodwin L."/>
            <person name="Pitluck S."/>
            <person name="Liolios K."/>
            <person name="Ivanova N."/>
            <person name="Mavromatis K."/>
            <person name="Mikhailova N."/>
            <person name="Pati A."/>
            <person name="Brambilla E."/>
            <person name="Chen A."/>
            <person name="Palaniappan K."/>
            <person name="Land M."/>
            <person name="Hauser L."/>
            <person name="Chang Y.J."/>
            <person name="Jeffries C.D."/>
            <person name="Sikorski J."/>
            <person name="Spring S."/>
            <person name="Rohde M."/>
            <person name="Eichinger K."/>
            <person name="Huber H."/>
            <person name="Wirth R."/>
            <person name="Goker M."/>
            <person name="Detter J.C."/>
            <person name="Woyke T."/>
            <person name="Bristow J."/>
            <person name="Eisen J.A."/>
            <person name="Markowitz V."/>
            <person name="Hugenholtz P."/>
            <person name="Klenk H.P."/>
            <person name="Kyrpides N.C."/>
        </authorList>
    </citation>
    <scope>NUCLEOTIDE SEQUENCE [LARGE SCALE GENOMIC DNA]</scope>
    <source>
        <strain evidence="3">ATCC 43054 / DSM 2088 / JCM 10308 / V24 S</strain>
    </source>
</reference>
<dbReference type="STRING" id="523846.Mfer_1061"/>
<dbReference type="InterPro" id="IPR001223">
    <property type="entry name" value="Glyco_hydro18_cat"/>
</dbReference>
<keyword evidence="3" id="KW-1185">Reference proteome</keyword>
<keyword evidence="2" id="KW-0378">Hydrolase</keyword>
<dbReference type="SUPFAM" id="SSF51445">
    <property type="entry name" value="(Trans)glycosidases"/>
    <property type="match status" value="1"/>
</dbReference>
<dbReference type="EMBL" id="CP002278">
    <property type="protein sequence ID" value="ADP77856.1"/>
    <property type="molecule type" value="Genomic_DNA"/>
</dbReference>
<accession>E3GW91</accession>
<dbReference type="GO" id="GO:0005975">
    <property type="term" value="P:carbohydrate metabolic process"/>
    <property type="evidence" value="ECO:0007669"/>
    <property type="project" value="InterPro"/>
</dbReference>
<dbReference type="InterPro" id="IPR052177">
    <property type="entry name" value="Divisome_Glycosyl_Hydrolase"/>
</dbReference>
<evidence type="ECO:0000259" key="1">
    <source>
        <dbReference type="Pfam" id="PF00704"/>
    </source>
</evidence>
<dbReference type="Pfam" id="PF00704">
    <property type="entry name" value="Glyco_hydro_18"/>
    <property type="match status" value="1"/>
</dbReference>
<evidence type="ECO:0000313" key="2">
    <source>
        <dbReference type="EMBL" id="ADP77856.1"/>
    </source>
</evidence>
<protein>
    <submittedName>
        <fullName evidence="2">Glycoside hydrolase family 18</fullName>
    </submittedName>
</protein>
<gene>
    <name evidence="2" type="ordered locus">Mfer_1061</name>
</gene>
<dbReference type="PANTHER" id="PTHR43405">
    <property type="entry name" value="GLYCOSYL HYDROLASE DIGH"/>
    <property type="match status" value="1"/>
</dbReference>
<name>E3GW91_METFV</name>
<dbReference type="Gene3D" id="3.20.20.80">
    <property type="entry name" value="Glycosidases"/>
    <property type="match status" value="1"/>
</dbReference>
<proteinExistence type="predicted"/>
<organism evidence="2 3">
    <name type="scientific">Methanothermus fervidus (strain ATCC 43054 / DSM 2088 / JCM 10308 / V24 S)</name>
    <dbReference type="NCBI Taxonomy" id="523846"/>
    <lineage>
        <taxon>Archaea</taxon>
        <taxon>Methanobacteriati</taxon>
        <taxon>Methanobacteriota</taxon>
        <taxon>Methanomada group</taxon>
        <taxon>Methanobacteria</taxon>
        <taxon>Methanobacteriales</taxon>
        <taxon>Methanothermaceae</taxon>
        <taxon>Methanothermus</taxon>
    </lineage>
</organism>
<dbReference type="AlphaFoldDB" id="E3GW91"/>
<dbReference type="OrthoDB" id="18481at2157"/>
<evidence type="ECO:0000313" key="3">
    <source>
        <dbReference type="Proteomes" id="UP000002315"/>
    </source>
</evidence>
<dbReference type="PANTHER" id="PTHR43405:SF1">
    <property type="entry name" value="GLYCOSYL HYDROLASE DIGH"/>
    <property type="match status" value="1"/>
</dbReference>
<dbReference type="HOGENOM" id="CLU_682589_0_0_2"/>
<dbReference type="InterPro" id="IPR017853">
    <property type="entry name" value="GH"/>
</dbReference>